<feature type="region of interest" description="Disordered" evidence="8">
    <location>
        <begin position="84"/>
        <end position="103"/>
    </location>
</feature>
<dbReference type="RefSeq" id="XP_017537955.2">
    <property type="nucleotide sequence ID" value="XM_017682466.2"/>
</dbReference>
<dbReference type="InterPro" id="IPR002589">
    <property type="entry name" value="Macro_dom"/>
</dbReference>
<dbReference type="SUPFAM" id="SSF56399">
    <property type="entry name" value="ADP-ribosylation"/>
    <property type="match status" value="1"/>
</dbReference>
<keyword evidence="5" id="KW-0539">Nucleus</keyword>
<evidence type="ECO:0000256" key="1">
    <source>
        <dbReference type="ARBA" id="ARBA00004123"/>
    </source>
</evidence>
<dbReference type="Proteomes" id="UP001501920">
    <property type="component" value="Chromosome 2"/>
</dbReference>
<dbReference type="GO" id="GO:0070212">
    <property type="term" value="P:protein poly-ADP-ribosylation"/>
    <property type="evidence" value="ECO:0007669"/>
    <property type="project" value="TreeGrafter"/>
</dbReference>
<dbReference type="GO" id="GO:0003950">
    <property type="term" value="F:NAD+ poly-ADP-ribosyltransferase activity"/>
    <property type="evidence" value="ECO:0007669"/>
    <property type="project" value="UniProtKB-UniRule"/>
</dbReference>
<dbReference type="Pfam" id="PF23222">
    <property type="entry name" value="RRM_PARP14_1"/>
    <property type="match status" value="1"/>
</dbReference>
<feature type="domain" description="Macro" evidence="10">
    <location>
        <begin position="776"/>
        <end position="948"/>
    </location>
</feature>
<dbReference type="AlphaFoldDB" id="A0A3B4E9T2"/>
<dbReference type="EC" id="2.4.2.-" evidence="7"/>
<dbReference type="InterPro" id="IPR012317">
    <property type="entry name" value="Poly(ADP-ribose)pol_cat_dom"/>
</dbReference>
<reference evidence="11" key="3">
    <citation type="submission" date="2025-09" db="UniProtKB">
        <authorList>
            <consortium name="Ensembl"/>
        </authorList>
    </citation>
    <scope>IDENTIFICATION</scope>
</reference>
<dbReference type="PROSITE" id="PS51059">
    <property type="entry name" value="PARP_CATALYTIC"/>
    <property type="match status" value="1"/>
</dbReference>
<accession>A0A3B4E9T2</accession>
<dbReference type="PANTHER" id="PTHR14453:SF107">
    <property type="entry name" value="POLY [ADP-RIBOSE] POLYMERASE"/>
    <property type="match status" value="1"/>
</dbReference>
<dbReference type="Ensembl" id="ENSPNAT00000022675.2">
    <property type="protein sequence ID" value="ENSPNAP00000032585.2"/>
    <property type="gene ID" value="ENSPNAG00000020642.2"/>
</dbReference>
<dbReference type="PROSITE" id="PS51154">
    <property type="entry name" value="MACRO"/>
    <property type="match status" value="2"/>
</dbReference>
<dbReference type="SMART" id="SM00506">
    <property type="entry name" value="A1pp"/>
    <property type="match status" value="2"/>
</dbReference>
<dbReference type="InterPro" id="IPR012677">
    <property type="entry name" value="Nucleotide-bd_a/b_plait_sf"/>
</dbReference>
<dbReference type="GO" id="GO:0005634">
    <property type="term" value="C:nucleus"/>
    <property type="evidence" value="ECO:0007669"/>
    <property type="project" value="UniProtKB-SubCell"/>
</dbReference>
<evidence type="ECO:0000256" key="7">
    <source>
        <dbReference type="RuleBase" id="RU362114"/>
    </source>
</evidence>
<evidence type="ECO:0000256" key="8">
    <source>
        <dbReference type="SAM" id="MobiDB-lite"/>
    </source>
</evidence>
<keyword evidence="12" id="KW-1185">Reference proteome</keyword>
<dbReference type="GO" id="GO:1990404">
    <property type="term" value="F:NAD+-protein mono-ADP-ribosyltransferase activity"/>
    <property type="evidence" value="ECO:0007669"/>
    <property type="project" value="TreeGrafter"/>
</dbReference>
<dbReference type="Pfam" id="PF01661">
    <property type="entry name" value="Macro"/>
    <property type="match status" value="2"/>
</dbReference>
<evidence type="ECO:0000259" key="10">
    <source>
        <dbReference type="PROSITE" id="PS51154"/>
    </source>
</evidence>
<dbReference type="PANTHER" id="PTHR14453">
    <property type="entry name" value="PARP/ZINC FINGER CCCH TYPE DOMAIN CONTAINING PROTEIN"/>
    <property type="match status" value="1"/>
</dbReference>
<keyword evidence="2 7" id="KW-0328">Glycosyltransferase</keyword>
<feature type="domain" description="PARP catalytic" evidence="9">
    <location>
        <begin position="1170"/>
        <end position="1367"/>
    </location>
</feature>
<dbReference type="OMA" id="RVMQMIN"/>
<dbReference type="GO" id="GO:0005737">
    <property type="term" value="C:cytoplasm"/>
    <property type="evidence" value="ECO:0007669"/>
    <property type="project" value="TreeGrafter"/>
</dbReference>
<feature type="domain" description="Macro" evidence="10">
    <location>
        <begin position="577"/>
        <end position="758"/>
    </location>
</feature>
<proteinExistence type="inferred from homology"/>
<evidence type="ECO:0000256" key="3">
    <source>
        <dbReference type="ARBA" id="ARBA00022679"/>
    </source>
</evidence>
<protein>
    <recommendedName>
        <fullName evidence="7">Poly [ADP-ribose] polymerase</fullName>
        <shortName evidence="7">PARP</shortName>
        <ecNumber evidence="7">2.4.2.-</ecNumber>
    </recommendedName>
</protein>
<evidence type="ECO:0000256" key="4">
    <source>
        <dbReference type="ARBA" id="ARBA00023027"/>
    </source>
</evidence>
<dbReference type="Gene3D" id="3.30.70.330">
    <property type="match status" value="1"/>
</dbReference>
<reference evidence="11" key="2">
    <citation type="submission" date="2025-08" db="UniProtKB">
        <authorList>
            <consortium name="Ensembl"/>
        </authorList>
    </citation>
    <scope>IDENTIFICATION</scope>
</reference>
<comment type="similarity">
    <text evidence="6">Belongs to the ARTD/PARP family.</text>
</comment>
<dbReference type="InterPro" id="IPR057051">
    <property type="entry name" value="PARP14_RPM_1"/>
</dbReference>
<feature type="region of interest" description="Disordered" evidence="8">
    <location>
        <begin position="1318"/>
        <end position="1337"/>
    </location>
</feature>
<dbReference type="InterPro" id="IPR052056">
    <property type="entry name" value="Mono-ARTD/PARP"/>
</dbReference>
<evidence type="ECO:0000313" key="11">
    <source>
        <dbReference type="Ensembl" id="ENSPNAP00000032585.2"/>
    </source>
</evidence>
<dbReference type="SUPFAM" id="SSF52949">
    <property type="entry name" value="Macro domain-like"/>
    <property type="match status" value="2"/>
</dbReference>
<dbReference type="CDD" id="cd01439">
    <property type="entry name" value="TCCD_inducible_PARP_like"/>
    <property type="match status" value="1"/>
</dbReference>
<comment type="subcellular location">
    <subcellularLocation>
        <location evidence="1">Nucleus</location>
    </subcellularLocation>
</comment>
<evidence type="ECO:0000313" key="12">
    <source>
        <dbReference type="Proteomes" id="UP001501920"/>
    </source>
</evidence>
<keyword evidence="4 7" id="KW-0520">NAD</keyword>
<dbReference type="Pfam" id="PF00644">
    <property type="entry name" value="PARP"/>
    <property type="match status" value="1"/>
</dbReference>
<dbReference type="STRING" id="42514.ENSPNAP00000032585"/>
<evidence type="ECO:0000256" key="2">
    <source>
        <dbReference type="ARBA" id="ARBA00022676"/>
    </source>
</evidence>
<dbReference type="InterPro" id="IPR043472">
    <property type="entry name" value="Macro_dom-like"/>
</dbReference>
<name>A0A3B4E9T2_PYGNA</name>
<dbReference type="Gene3D" id="3.40.220.10">
    <property type="entry name" value="Leucine Aminopeptidase, subunit E, domain 1"/>
    <property type="match status" value="2"/>
</dbReference>
<dbReference type="Gene3D" id="3.90.228.10">
    <property type="match status" value="1"/>
</dbReference>
<dbReference type="GO" id="GO:0003714">
    <property type="term" value="F:transcription corepressor activity"/>
    <property type="evidence" value="ECO:0007669"/>
    <property type="project" value="TreeGrafter"/>
</dbReference>
<dbReference type="FunFam" id="3.90.228.10:FF:000008">
    <property type="entry name" value="Poly [ADP-ribose] polymerase"/>
    <property type="match status" value="1"/>
</dbReference>
<keyword evidence="3 7" id="KW-0808">Transferase</keyword>
<dbReference type="GO" id="GO:0010629">
    <property type="term" value="P:negative regulation of gene expression"/>
    <property type="evidence" value="ECO:0007669"/>
    <property type="project" value="TreeGrafter"/>
</dbReference>
<evidence type="ECO:0000256" key="6">
    <source>
        <dbReference type="ARBA" id="ARBA00024347"/>
    </source>
</evidence>
<organism evidence="11 12">
    <name type="scientific">Pygocentrus nattereri</name>
    <name type="common">Red-bellied piranha</name>
    <dbReference type="NCBI Taxonomy" id="42514"/>
    <lineage>
        <taxon>Eukaryota</taxon>
        <taxon>Metazoa</taxon>
        <taxon>Chordata</taxon>
        <taxon>Craniata</taxon>
        <taxon>Vertebrata</taxon>
        <taxon>Euteleostomi</taxon>
        <taxon>Actinopterygii</taxon>
        <taxon>Neopterygii</taxon>
        <taxon>Teleostei</taxon>
        <taxon>Ostariophysi</taxon>
        <taxon>Characiformes</taxon>
        <taxon>Characoidei</taxon>
        <taxon>Pygocentrus</taxon>
    </lineage>
</organism>
<sequence length="1367" mass="151388">MSVFQHAVFFEASGLSNDDLRRIGQYFHIRRRSGGGDCGEVEQVGENTYKIAFREQADQERVLGKTEHTVPVASQRNLHILLRRHDKKQPSSSEDRQMASGGKPVEKTLKLDPFLLQFLKESAAASSDLEKSLAFLSSSYKLDLLSEKVVVIRDQDESAEDDVAQQKWEAKVEKLFSDLQDRYLIRFEVEPERLKILKQNPFPPSDYLKIYREGGLTVIVGENMEMEKFLKFMDELQLQQQVYKEYALTDTQYALVKEQFEQEMKANFSGIKIVKDRPNYVALKGLEEQVQTAGKKLQGLVNQIQEKRIQLHPALTAFLSSSGAVQKYQTRFQQSLRRPVLLETRGSDLVLLSLSTGALQEAATAVQRDVCMESMPLERAEAESPGIDTLKEALRQALQQANHGSTNVKVTYEPGTNIDPRMKVQLVGYNADVSTLKNVIQDYKENHAECSDTLPLPLPEMVDNISDLLSLVVVKKGDVNLVASHLPGPCIRLSGPRREVNDIKEKLSIAIGCLVWDKIEVDGPGAVQFFQGDGLKTQSLVQNSFQVLIIPEYTTRSSPTAAIHRAIHSLPNLSSAISTPQTPSDSSLALEIVLGGLEEQQADVLVVPMLKNTLNSTKIGMCLLDKAGQQLKTNFDTAKGRRRITPGDVLEVDGTPLGCSKVFFIECVSWSGNTNDGERALRYGLERALSLTEQQGCSSIAMPVIGSGPALSVPVKDATYILTETIGRSTFSGTIRIAIMPNYANSEEIYQAVFTGLSAQMVDQTGQALFQSLSSEIDEITIPAGRCQLHLVFGDISNEITDVVVNTTDFSDFRTDVCNDILTVAGPQVQAALAGVQVNKGEIFTTQPGNFPCKELMHVCGERDAGVIKGLARDIVSKCERDGYQSVAIPAICAGKGGLEARLVAQSILQGVKDAVIGANFRQLKTIRIVILKINVFLAFKEVAQQLFGTFTQATAPAPLRPFRAATRGHQPPSLAIDLSSLVQALPHQQRSRAKFLVIGSSAENVSDACQELRQAYERACSSQSFSADELRYLAPDEFGRITSNMESLGILINQSSRNDLVVCGLTTGVNEMTRMMQGALLRQVTEREQDILFGRFSWCILGSRGDWERLPKKAHHQLEYNNLLGGVKDAQGQMWAVNLTKMEATAIAIAIPRTVTKLKRLENLSDFSFPLYWDSMDPGETLKLVCLTSSSAEFQRVKADFKRTVHKTVLKIERIQNVHLRRAYEVRKKELQDKNGSQGGAGEKVLYHGSKEEACSSIQRTNFDRRFAGQNATRFGLGTYFAVNASYSAHPTYSVPAADGTQLMFVVLVLTGHFAQGESNMKTPPPRSSQDPSDRFDSVVDNMQNPEMFVVFHDCQAYPDYLITFK</sequence>
<dbReference type="GeneID" id="108411082"/>
<reference evidence="11 12" key="1">
    <citation type="submission" date="2020-10" db="EMBL/GenBank/DDBJ databases">
        <title>Pygocentrus nattereri (red-bellied piranha) genome, fPygNat1, primary haplotype.</title>
        <authorList>
            <person name="Myers G."/>
            <person name="Meyer A."/>
            <person name="Karagic N."/>
            <person name="Pippel M."/>
            <person name="Winkler S."/>
            <person name="Tracey A."/>
            <person name="Wood J."/>
            <person name="Formenti G."/>
            <person name="Howe K."/>
            <person name="Fedrigo O."/>
            <person name="Jarvis E.D."/>
        </authorList>
    </citation>
    <scope>NUCLEOTIDE SEQUENCE [LARGE SCALE GENOMIC DNA]</scope>
</reference>
<dbReference type="GeneTree" id="ENSGT00940000154311"/>
<evidence type="ECO:0000259" key="9">
    <source>
        <dbReference type="PROSITE" id="PS51059"/>
    </source>
</evidence>
<evidence type="ECO:0000256" key="5">
    <source>
        <dbReference type="ARBA" id="ARBA00023242"/>
    </source>
</evidence>